<evidence type="ECO:0000313" key="3">
    <source>
        <dbReference type="Proteomes" id="UP001378592"/>
    </source>
</evidence>
<organism evidence="2 3">
    <name type="scientific">Gryllus longicercus</name>
    <dbReference type="NCBI Taxonomy" id="2509291"/>
    <lineage>
        <taxon>Eukaryota</taxon>
        <taxon>Metazoa</taxon>
        <taxon>Ecdysozoa</taxon>
        <taxon>Arthropoda</taxon>
        <taxon>Hexapoda</taxon>
        <taxon>Insecta</taxon>
        <taxon>Pterygota</taxon>
        <taxon>Neoptera</taxon>
        <taxon>Polyneoptera</taxon>
        <taxon>Orthoptera</taxon>
        <taxon>Ensifera</taxon>
        <taxon>Gryllidea</taxon>
        <taxon>Grylloidea</taxon>
        <taxon>Gryllidae</taxon>
        <taxon>Gryllinae</taxon>
        <taxon>Gryllus</taxon>
    </lineage>
</organism>
<protein>
    <submittedName>
        <fullName evidence="2">Uncharacterized protein</fullName>
    </submittedName>
</protein>
<name>A0AAN9VYY3_9ORTH</name>
<comment type="caution">
    <text evidence="2">The sequence shown here is derived from an EMBL/GenBank/DDBJ whole genome shotgun (WGS) entry which is preliminary data.</text>
</comment>
<dbReference type="EMBL" id="JAZDUA010000084">
    <property type="protein sequence ID" value="KAK7868952.1"/>
    <property type="molecule type" value="Genomic_DNA"/>
</dbReference>
<accession>A0AAN9VYY3</accession>
<sequence>MAEKRTAAAASTGDEQTVDAAATHRKVDTMKYYINTQDLLDEEIIIPESEDEEEDVLDENRQALVPMVSSEKMGEMSLPFNPPTNNDETRLRYFNAADAQAVRLVPGNPNCLVLIYKKLKTQDPWTEIERKAESENNRLKFENFPKGVFEITDISLIDTGKYERKSCGNTKQHVWCLPSNQIYK</sequence>
<dbReference type="Proteomes" id="UP001378592">
    <property type="component" value="Unassembled WGS sequence"/>
</dbReference>
<evidence type="ECO:0000313" key="2">
    <source>
        <dbReference type="EMBL" id="KAK7868952.1"/>
    </source>
</evidence>
<feature type="region of interest" description="Disordered" evidence="1">
    <location>
        <begin position="1"/>
        <end position="22"/>
    </location>
</feature>
<keyword evidence="3" id="KW-1185">Reference proteome</keyword>
<dbReference type="AlphaFoldDB" id="A0AAN9VYY3"/>
<proteinExistence type="predicted"/>
<reference evidence="2 3" key="1">
    <citation type="submission" date="2024-03" db="EMBL/GenBank/DDBJ databases">
        <title>The genome assembly and annotation of the cricket Gryllus longicercus Weissman &amp; Gray.</title>
        <authorList>
            <person name="Szrajer S."/>
            <person name="Gray D."/>
            <person name="Ylla G."/>
        </authorList>
    </citation>
    <scope>NUCLEOTIDE SEQUENCE [LARGE SCALE GENOMIC DNA]</scope>
    <source>
        <strain evidence="2">DAG 2021-001</strain>
        <tissue evidence="2">Whole body minus gut</tissue>
    </source>
</reference>
<evidence type="ECO:0000256" key="1">
    <source>
        <dbReference type="SAM" id="MobiDB-lite"/>
    </source>
</evidence>
<gene>
    <name evidence="2" type="ORF">R5R35_002586</name>
</gene>